<keyword evidence="2" id="KW-0808">Transferase</keyword>
<accession>Q489F8</accession>
<dbReference type="AlphaFoldDB" id="Q489F8"/>
<dbReference type="HOGENOM" id="CLU_013985_3_1_6"/>
<evidence type="ECO:0000313" key="2">
    <source>
        <dbReference type="EMBL" id="AAZ24172.1"/>
    </source>
</evidence>
<dbReference type="KEGG" id="cps:CPS_0548"/>
<dbReference type="PANTHER" id="PTHR43792:SF1">
    <property type="entry name" value="N-ACETYLTRANSFERASE DOMAIN-CONTAINING PROTEIN"/>
    <property type="match status" value="1"/>
</dbReference>
<evidence type="ECO:0000313" key="3">
    <source>
        <dbReference type="Proteomes" id="UP000000547"/>
    </source>
</evidence>
<name>Q489F8_COLP3</name>
<protein>
    <submittedName>
        <fullName evidence="2">Acetyltransferase, GNAT family</fullName>
    </submittedName>
</protein>
<dbReference type="STRING" id="167879.CPS_0548"/>
<dbReference type="GO" id="GO:0016747">
    <property type="term" value="F:acyltransferase activity, transferring groups other than amino-acyl groups"/>
    <property type="evidence" value="ECO:0007669"/>
    <property type="project" value="InterPro"/>
</dbReference>
<dbReference type="Pfam" id="PF13302">
    <property type="entry name" value="Acetyltransf_3"/>
    <property type="match status" value="1"/>
</dbReference>
<dbReference type="RefSeq" id="WP_011041409.1">
    <property type="nucleotide sequence ID" value="NC_003910.7"/>
</dbReference>
<dbReference type="InterPro" id="IPR016181">
    <property type="entry name" value="Acyl_CoA_acyltransferase"/>
</dbReference>
<dbReference type="Proteomes" id="UP000000547">
    <property type="component" value="Chromosome"/>
</dbReference>
<gene>
    <name evidence="2" type="ordered locus">CPS_0548</name>
</gene>
<feature type="domain" description="N-acetyltransferase" evidence="1">
    <location>
        <begin position="8"/>
        <end position="156"/>
    </location>
</feature>
<dbReference type="InterPro" id="IPR051531">
    <property type="entry name" value="N-acetyltransferase"/>
</dbReference>
<dbReference type="EMBL" id="CP000083">
    <property type="protein sequence ID" value="AAZ24172.1"/>
    <property type="molecule type" value="Genomic_DNA"/>
</dbReference>
<evidence type="ECO:0000259" key="1">
    <source>
        <dbReference type="Pfam" id="PF13302"/>
    </source>
</evidence>
<dbReference type="Gene3D" id="3.40.630.30">
    <property type="match status" value="1"/>
</dbReference>
<dbReference type="InterPro" id="IPR000182">
    <property type="entry name" value="GNAT_dom"/>
</dbReference>
<dbReference type="SUPFAM" id="SSF55729">
    <property type="entry name" value="Acyl-CoA N-acyltransferases (Nat)"/>
    <property type="match status" value="1"/>
</dbReference>
<dbReference type="PANTHER" id="PTHR43792">
    <property type="entry name" value="GNAT FAMILY, PUTATIVE (AFU_ORTHOLOGUE AFUA_3G00765)-RELATED-RELATED"/>
    <property type="match status" value="1"/>
</dbReference>
<reference evidence="2" key="1">
    <citation type="journal article" date="2005" name="Proc. Natl. Acad. Sci. U.S.A.">
        <title>The psychrophilic lifestyle as revealed by the genome sequence of Colwellia psychrerythraea 34H through genomic and proteomic analyses.</title>
        <authorList>
            <person name="Methe B.A."/>
            <person name="Nelson K.E."/>
            <person name="Deming J.W."/>
            <person name="Momen B."/>
            <person name="Melamud E."/>
            <person name="Zhang X."/>
            <person name="Moult J."/>
            <person name="Madupu R."/>
            <person name="Nelson W.C."/>
            <person name="Dodson R.J."/>
            <person name="Brinkac L.M."/>
            <person name="Daugherty S.C."/>
            <person name="Durkin A.S."/>
            <person name="DeBoy R.T."/>
            <person name="Kolonay J.F."/>
            <person name="Sullivan S.A."/>
            <person name="Zhou L."/>
            <person name="Davidsen T.M."/>
            <person name="Wu M."/>
            <person name="Huston A.L."/>
            <person name="Lewis M."/>
            <person name="Weaver B."/>
            <person name="Weidman J.F."/>
            <person name="Khouri H."/>
            <person name="Utterback T.R."/>
            <person name="Feldblyum T.V."/>
            <person name="Fraser C.M."/>
        </authorList>
    </citation>
    <scope>NUCLEOTIDE SEQUENCE [LARGE SCALE GENOMIC DNA]</scope>
    <source>
        <strain evidence="2">34H</strain>
    </source>
</reference>
<proteinExistence type="predicted"/>
<sequence length="186" mass="21280">MYSFTTERLMIRPLRAEDEVFYCQLYADSKVMENIGKTITKKQARQWFKRALKALSSPKKSVVTLAIVKKSTNNIIGIQALSWQNTTQILKPCSQKLVQAEIGIMLTTKAQGQGFGKEAIKALMAYGFVYHSLDRINAFYAKKNLASERLFNSLHFIYDLSAQNCNSQNSYQYFNSPQLRKNIISK</sequence>
<organism evidence="2 3">
    <name type="scientific">Colwellia psychrerythraea (strain 34H / ATCC BAA-681)</name>
    <name type="common">Vibrio psychroerythus</name>
    <dbReference type="NCBI Taxonomy" id="167879"/>
    <lineage>
        <taxon>Bacteria</taxon>
        <taxon>Pseudomonadati</taxon>
        <taxon>Pseudomonadota</taxon>
        <taxon>Gammaproteobacteria</taxon>
        <taxon>Alteromonadales</taxon>
        <taxon>Colwelliaceae</taxon>
        <taxon>Colwellia</taxon>
    </lineage>
</organism>